<accession>A0A9X1VLQ3</accession>
<dbReference type="InterPro" id="IPR011059">
    <property type="entry name" value="Metal-dep_hydrolase_composite"/>
</dbReference>
<dbReference type="RefSeq" id="WP_242176993.1">
    <property type="nucleotide sequence ID" value="NZ_JAKQYM010000001.1"/>
</dbReference>
<dbReference type="EMBL" id="JAKQYM010000001">
    <property type="protein sequence ID" value="MCI2227873.1"/>
    <property type="molecule type" value="Genomic_DNA"/>
</dbReference>
<evidence type="ECO:0000313" key="3">
    <source>
        <dbReference type="EMBL" id="MCI2227873.1"/>
    </source>
</evidence>
<dbReference type="GO" id="GO:0046872">
    <property type="term" value="F:metal ion binding"/>
    <property type="evidence" value="ECO:0007669"/>
    <property type="project" value="InterPro"/>
</dbReference>
<dbReference type="GO" id="GO:0004038">
    <property type="term" value="F:allantoinase activity"/>
    <property type="evidence" value="ECO:0007669"/>
    <property type="project" value="TreeGrafter"/>
</dbReference>
<dbReference type="Gene3D" id="3.20.20.140">
    <property type="entry name" value="Metal-dependent hydrolases"/>
    <property type="match status" value="1"/>
</dbReference>
<dbReference type="SUPFAM" id="SSF51556">
    <property type="entry name" value="Metallo-dependent hydrolases"/>
    <property type="match status" value="1"/>
</dbReference>
<protein>
    <submittedName>
        <fullName evidence="3">Dihydroorotase</fullName>
    </submittedName>
</protein>
<dbReference type="GO" id="GO:0005737">
    <property type="term" value="C:cytoplasm"/>
    <property type="evidence" value="ECO:0007669"/>
    <property type="project" value="TreeGrafter"/>
</dbReference>
<proteinExistence type="predicted"/>
<evidence type="ECO:0000259" key="2">
    <source>
        <dbReference type="Pfam" id="PF12890"/>
    </source>
</evidence>
<evidence type="ECO:0000256" key="1">
    <source>
        <dbReference type="ARBA" id="ARBA00022975"/>
    </source>
</evidence>
<gene>
    <name evidence="3" type="ORF">MC378_01755</name>
</gene>
<dbReference type="InterPro" id="IPR050138">
    <property type="entry name" value="DHOase/Allantoinase_Hydrolase"/>
</dbReference>
<sequence length="418" mass="45883">MTTLIKSATIIDSSSPYHNQNKDLLIVDGKINKIADSIPFKNEYKLVEKENLHVSCGWFDTSVSFGEPGYEERETIKNGLQVAAKSGFTAVALNANTNPIIDNKSSVEYLLNKSTNSATKLYPITALTQQSKGIDLAELYDMQKHGAIAFGDYNKPIANDNLMKIALLYAQNFDGLVLSFPKNNSIAGEGIANEGVNSTKLGLKGSPALAEHIQIARDLFLLEYTGGKLHIPTISTAKSIDLIKEAKKKGLQVTCSVAIHNLCLSDDELHSFDSSYKTNPPLRTKNDIKALQKAVKSGIIDIITSDHNPIDIEHKKVEFSEAKDGTIGLESAFGALNTIFKLEDFIESITSKPKQIFGIESNSITEGNPAEITFFNPETEYIFNKEHILSTSKNSAFINKKMKGQVYGVFANNQLIIN</sequence>
<organism evidence="3 4">
    <name type="scientific">Polaribacter marinus</name>
    <dbReference type="NCBI Taxonomy" id="2916838"/>
    <lineage>
        <taxon>Bacteria</taxon>
        <taxon>Pseudomonadati</taxon>
        <taxon>Bacteroidota</taxon>
        <taxon>Flavobacteriia</taxon>
        <taxon>Flavobacteriales</taxon>
        <taxon>Flavobacteriaceae</taxon>
    </lineage>
</organism>
<dbReference type="NCBIfam" id="TIGR00857">
    <property type="entry name" value="pyrC_multi"/>
    <property type="match status" value="1"/>
</dbReference>
<keyword evidence="4" id="KW-1185">Reference proteome</keyword>
<dbReference type="Gene3D" id="2.30.40.10">
    <property type="entry name" value="Urease, subunit C, domain 1"/>
    <property type="match status" value="1"/>
</dbReference>
<dbReference type="GO" id="GO:0006145">
    <property type="term" value="P:purine nucleobase catabolic process"/>
    <property type="evidence" value="ECO:0007669"/>
    <property type="project" value="TreeGrafter"/>
</dbReference>
<reference evidence="3" key="1">
    <citation type="submission" date="2022-02" db="EMBL/GenBank/DDBJ databases">
        <title>Polaribacter sp. MSW13, isolated from seawater.</title>
        <authorList>
            <person name="Kristyanto S."/>
            <person name="Jung J."/>
            <person name="Jeon C.O."/>
        </authorList>
    </citation>
    <scope>NUCLEOTIDE SEQUENCE</scope>
    <source>
        <strain evidence="3">MSW13</strain>
    </source>
</reference>
<feature type="domain" description="Dihydroorotase catalytic" evidence="2">
    <location>
        <begin position="57"/>
        <end position="237"/>
    </location>
</feature>
<dbReference type="InterPro" id="IPR024403">
    <property type="entry name" value="DHOase_cat"/>
</dbReference>
<dbReference type="GO" id="GO:0004151">
    <property type="term" value="F:dihydroorotase activity"/>
    <property type="evidence" value="ECO:0007669"/>
    <property type="project" value="InterPro"/>
</dbReference>
<dbReference type="AlphaFoldDB" id="A0A9X1VLQ3"/>
<comment type="caution">
    <text evidence="3">The sequence shown here is derived from an EMBL/GenBank/DDBJ whole genome shotgun (WGS) entry which is preliminary data.</text>
</comment>
<evidence type="ECO:0000313" key="4">
    <source>
        <dbReference type="Proteomes" id="UP001139369"/>
    </source>
</evidence>
<dbReference type="GO" id="GO:0006221">
    <property type="term" value="P:pyrimidine nucleotide biosynthetic process"/>
    <property type="evidence" value="ECO:0007669"/>
    <property type="project" value="UniProtKB-KW"/>
</dbReference>
<dbReference type="PANTHER" id="PTHR43668:SF2">
    <property type="entry name" value="ALLANTOINASE"/>
    <property type="match status" value="1"/>
</dbReference>
<dbReference type="PANTHER" id="PTHR43668">
    <property type="entry name" value="ALLANTOINASE"/>
    <property type="match status" value="1"/>
</dbReference>
<dbReference type="Pfam" id="PF12890">
    <property type="entry name" value="DHOase"/>
    <property type="match status" value="1"/>
</dbReference>
<dbReference type="Proteomes" id="UP001139369">
    <property type="component" value="Unassembled WGS sequence"/>
</dbReference>
<dbReference type="CDD" id="cd01317">
    <property type="entry name" value="DHOase_IIa"/>
    <property type="match status" value="1"/>
</dbReference>
<keyword evidence="1" id="KW-0665">Pyrimidine biosynthesis</keyword>
<dbReference type="InterPro" id="IPR032466">
    <property type="entry name" value="Metal_Hydrolase"/>
</dbReference>
<name>A0A9X1VLQ3_9FLAO</name>
<dbReference type="InterPro" id="IPR004722">
    <property type="entry name" value="DHOase"/>
</dbReference>
<dbReference type="SUPFAM" id="SSF51338">
    <property type="entry name" value="Composite domain of metallo-dependent hydrolases"/>
    <property type="match status" value="1"/>
</dbReference>